<evidence type="ECO:0000256" key="12">
    <source>
        <dbReference type="ARBA" id="ARBA00023242"/>
    </source>
</evidence>
<dbReference type="CDD" id="cd00200">
    <property type="entry name" value="WD40"/>
    <property type="match status" value="1"/>
</dbReference>
<dbReference type="GO" id="GO:0006397">
    <property type="term" value="P:mRNA processing"/>
    <property type="evidence" value="ECO:0007669"/>
    <property type="project" value="InterPro"/>
</dbReference>
<evidence type="ECO:0000313" key="17">
    <source>
        <dbReference type="Proteomes" id="UP001217918"/>
    </source>
</evidence>
<gene>
    <name evidence="16" type="ORF">P8C59_008691</name>
</gene>
<comment type="caution">
    <text evidence="16">The sequence shown here is derived from an EMBL/GenBank/DDBJ whole genome shotgun (WGS) entry which is preliminary data.</text>
</comment>
<comment type="similarity">
    <text evidence="2">Belongs to the WD repeat SEC13 family.</text>
</comment>
<evidence type="ECO:0000256" key="8">
    <source>
        <dbReference type="ARBA" id="ARBA00022816"/>
    </source>
</evidence>
<dbReference type="Pfam" id="PF07713">
    <property type="entry name" value="DUF1604"/>
    <property type="match status" value="1"/>
</dbReference>
<proteinExistence type="inferred from homology"/>
<dbReference type="FunFam" id="2.130.10.10:FF:000017">
    <property type="entry name" value="SEC13 homolog (S. cerevisiae)"/>
    <property type="match status" value="1"/>
</dbReference>
<feature type="repeat" description="WD" evidence="13">
    <location>
        <begin position="54"/>
        <end position="87"/>
    </location>
</feature>
<dbReference type="GO" id="GO:0032527">
    <property type="term" value="P:protein exit from endoplasmic reticulum"/>
    <property type="evidence" value="ECO:0007669"/>
    <property type="project" value="TreeGrafter"/>
</dbReference>
<name>A0AAD9ICS8_9PEZI</name>
<evidence type="ECO:0000313" key="16">
    <source>
        <dbReference type="EMBL" id="KAK2074487.1"/>
    </source>
</evidence>
<evidence type="ECO:0000256" key="5">
    <source>
        <dbReference type="ARBA" id="ARBA00022448"/>
    </source>
</evidence>
<dbReference type="Pfam" id="PF00400">
    <property type="entry name" value="WD40"/>
    <property type="match status" value="6"/>
</dbReference>
<evidence type="ECO:0000259" key="15">
    <source>
        <dbReference type="PROSITE" id="PS50174"/>
    </source>
</evidence>
<dbReference type="GO" id="GO:0006606">
    <property type="term" value="P:protein import into nucleus"/>
    <property type="evidence" value="ECO:0007669"/>
    <property type="project" value="TreeGrafter"/>
</dbReference>
<dbReference type="Proteomes" id="UP001217918">
    <property type="component" value="Unassembled WGS sequence"/>
</dbReference>
<keyword evidence="7" id="KW-0677">Repeat</keyword>
<feature type="region of interest" description="Disordered" evidence="14">
    <location>
        <begin position="403"/>
        <end position="444"/>
    </location>
</feature>
<feature type="domain" description="G-patch" evidence="15">
    <location>
        <begin position="389"/>
        <end position="433"/>
    </location>
</feature>
<dbReference type="GO" id="GO:0051028">
    <property type="term" value="P:mRNA transport"/>
    <property type="evidence" value="ECO:0007669"/>
    <property type="project" value="UniProtKB-KW"/>
</dbReference>
<dbReference type="GO" id="GO:0005198">
    <property type="term" value="F:structural molecule activity"/>
    <property type="evidence" value="ECO:0007669"/>
    <property type="project" value="InterPro"/>
</dbReference>
<dbReference type="EMBL" id="JAQQPM010000008">
    <property type="protein sequence ID" value="KAK2074487.1"/>
    <property type="molecule type" value="Genomic_DNA"/>
</dbReference>
<dbReference type="PROSITE" id="PS50174">
    <property type="entry name" value="G_PATCH"/>
    <property type="match status" value="1"/>
</dbReference>
<keyword evidence="5" id="KW-0813">Transport</keyword>
<dbReference type="PROSITE" id="PS50294">
    <property type="entry name" value="WD_REPEATS_REGION"/>
    <property type="match status" value="2"/>
</dbReference>
<dbReference type="GO" id="GO:0090114">
    <property type="term" value="P:COPII-coated vesicle budding"/>
    <property type="evidence" value="ECO:0007669"/>
    <property type="project" value="TreeGrafter"/>
</dbReference>
<feature type="region of interest" description="Disordered" evidence="14">
    <location>
        <begin position="319"/>
        <end position="345"/>
    </location>
</feature>
<evidence type="ECO:0000256" key="10">
    <source>
        <dbReference type="ARBA" id="ARBA00023010"/>
    </source>
</evidence>
<evidence type="ECO:0000256" key="13">
    <source>
        <dbReference type="PROSITE-ProRule" id="PRU00221"/>
    </source>
</evidence>
<keyword evidence="8" id="KW-0509">mRNA transport</keyword>
<dbReference type="PANTHER" id="PTHR11024:SF2">
    <property type="entry name" value="PROTEIN SEC13 HOMOLOG"/>
    <property type="match status" value="1"/>
</dbReference>
<dbReference type="InterPro" id="IPR015943">
    <property type="entry name" value="WD40/YVTN_repeat-like_dom_sf"/>
</dbReference>
<dbReference type="InterPro" id="IPR036322">
    <property type="entry name" value="WD40_repeat_dom_sf"/>
</dbReference>
<evidence type="ECO:0000256" key="14">
    <source>
        <dbReference type="SAM" id="MobiDB-lite"/>
    </source>
</evidence>
<keyword evidence="9" id="KW-0653">Protein transport</keyword>
<dbReference type="InterPro" id="IPR011333">
    <property type="entry name" value="SKP1/BTB/POZ_sf"/>
</dbReference>
<evidence type="ECO:0000256" key="1">
    <source>
        <dbReference type="ARBA" id="ARBA00004567"/>
    </source>
</evidence>
<reference evidence="16" key="1">
    <citation type="journal article" date="2023" name="Mol. Plant Microbe Interact.">
        <title>Elucidating the Obligate Nature and Biological Capacity of an Invasive Fungal Corn Pathogen.</title>
        <authorList>
            <person name="MacCready J.S."/>
            <person name="Roggenkamp E.M."/>
            <person name="Gdanetz K."/>
            <person name="Chilvers M.I."/>
        </authorList>
    </citation>
    <scope>NUCLEOTIDE SEQUENCE</scope>
    <source>
        <strain evidence="16">PM02</strain>
    </source>
</reference>
<dbReference type="PROSITE" id="PS50082">
    <property type="entry name" value="WD_REPEATS_2"/>
    <property type="match status" value="2"/>
</dbReference>
<dbReference type="SMART" id="SM00320">
    <property type="entry name" value="WD40"/>
    <property type="match status" value="6"/>
</dbReference>
<keyword evidence="10" id="KW-0811">Translocation</keyword>
<evidence type="ECO:0000256" key="9">
    <source>
        <dbReference type="ARBA" id="ARBA00022927"/>
    </source>
</evidence>
<dbReference type="SUPFAM" id="SSF54695">
    <property type="entry name" value="POZ domain"/>
    <property type="match status" value="1"/>
</dbReference>
<dbReference type="AlphaFoldDB" id="A0AAD9ICS8"/>
<dbReference type="SUPFAM" id="SSF50978">
    <property type="entry name" value="WD40 repeat-like"/>
    <property type="match status" value="1"/>
</dbReference>
<protein>
    <recommendedName>
        <fullName evidence="4">Protein transport protein SEC13</fullName>
    </recommendedName>
    <alternativeName>
        <fullName evidence="3">Protein transport protein sec13</fullName>
    </alternativeName>
</protein>
<dbReference type="InterPro" id="IPR001680">
    <property type="entry name" value="WD40_rpt"/>
</dbReference>
<dbReference type="GO" id="GO:0032008">
    <property type="term" value="P:positive regulation of TOR signaling"/>
    <property type="evidence" value="ECO:0007669"/>
    <property type="project" value="TreeGrafter"/>
</dbReference>
<dbReference type="Pfam" id="PF01585">
    <property type="entry name" value="G-patch"/>
    <property type="match status" value="1"/>
</dbReference>
<evidence type="ECO:0000256" key="7">
    <source>
        <dbReference type="ARBA" id="ARBA00022737"/>
    </source>
</evidence>
<dbReference type="GO" id="GO:0003676">
    <property type="term" value="F:nucleic acid binding"/>
    <property type="evidence" value="ECO:0007669"/>
    <property type="project" value="InterPro"/>
</dbReference>
<dbReference type="InterPro" id="IPR000467">
    <property type="entry name" value="G_patch_dom"/>
</dbReference>
<keyword evidence="12" id="KW-0539">Nucleus</keyword>
<dbReference type="InterPro" id="IPR011666">
    <property type="entry name" value="DUF1604"/>
</dbReference>
<keyword evidence="17" id="KW-1185">Reference proteome</keyword>
<feature type="compositionally biased region" description="Polar residues" evidence="14">
    <location>
        <begin position="413"/>
        <end position="423"/>
    </location>
</feature>
<keyword evidence="11" id="KW-0906">Nuclear pore complex</keyword>
<dbReference type="Gene3D" id="2.130.10.10">
    <property type="entry name" value="YVTN repeat-like/Quinoprotein amine dehydrogenase"/>
    <property type="match status" value="1"/>
</dbReference>
<dbReference type="InterPro" id="IPR037363">
    <property type="entry name" value="Sec13/Seh1_fam"/>
</dbReference>
<evidence type="ECO:0000256" key="3">
    <source>
        <dbReference type="ARBA" id="ARBA00013473"/>
    </source>
</evidence>
<evidence type="ECO:0000256" key="4">
    <source>
        <dbReference type="ARBA" id="ARBA00021281"/>
    </source>
</evidence>
<accession>A0AAD9ICS8</accession>
<feature type="region of interest" description="Disordered" evidence="14">
    <location>
        <begin position="600"/>
        <end position="621"/>
    </location>
</feature>
<keyword evidence="6 13" id="KW-0853">WD repeat</keyword>
<dbReference type="GO" id="GO:0031080">
    <property type="term" value="C:nuclear pore outer ring"/>
    <property type="evidence" value="ECO:0007669"/>
    <property type="project" value="TreeGrafter"/>
</dbReference>
<evidence type="ECO:0000256" key="6">
    <source>
        <dbReference type="ARBA" id="ARBA00022574"/>
    </source>
</evidence>
<dbReference type="PANTHER" id="PTHR11024">
    <property type="entry name" value="NUCLEAR PORE COMPLEX PROTEIN SEC13 / SEH1 FAMILY MEMBER"/>
    <property type="match status" value="1"/>
</dbReference>
<evidence type="ECO:0000256" key="2">
    <source>
        <dbReference type="ARBA" id="ARBA00010102"/>
    </source>
</evidence>
<organism evidence="16 17">
    <name type="scientific">Phyllachora maydis</name>
    <dbReference type="NCBI Taxonomy" id="1825666"/>
    <lineage>
        <taxon>Eukaryota</taxon>
        <taxon>Fungi</taxon>
        <taxon>Dikarya</taxon>
        <taxon>Ascomycota</taxon>
        <taxon>Pezizomycotina</taxon>
        <taxon>Sordariomycetes</taxon>
        <taxon>Sordariomycetidae</taxon>
        <taxon>Phyllachorales</taxon>
        <taxon>Phyllachoraceae</taxon>
        <taxon>Phyllachora</taxon>
    </lineage>
</organism>
<dbReference type="GO" id="GO:0030127">
    <property type="term" value="C:COPII vesicle coat"/>
    <property type="evidence" value="ECO:0007669"/>
    <property type="project" value="TreeGrafter"/>
</dbReference>
<evidence type="ECO:0000256" key="11">
    <source>
        <dbReference type="ARBA" id="ARBA00023132"/>
    </source>
</evidence>
<comment type="subcellular location">
    <subcellularLocation>
        <location evidence="1">Nucleus</location>
        <location evidence="1">Nuclear pore complex</location>
    </subcellularLocation>
</comment>
<feature type="repeat" description="WD" evidence="13">
    <location>
        <begin position="209"/>
        <end position="244"/>
    </location>
</feature>
<sequence>MNAGAQVVSNIGHDDMIHDAVLDYYGRRLATCSSDRTIKIFEIEGESQRLLETLKGHEGAVWCVSWAHPKYGNILASAGYDGKVFVWREQGGSWQQLFNFALHKASVNSVSWSPHEAGCLLACASSDGYVSVLEFKDNSFEHAIFKAHGSGVNAVSWAPATTPGSIVSSNPGPGATGNRRFVTGGCDNSLKIWSFDPASNAYKQEREPLTGHTAWVRDVAWSPTVLQKSYFASASEDKTVRIWSSDGANPTQWSFKVLNFDAPVWRVSWSLSGNVLAVSAGDNKITLWKENLRGEWENVKTMEDAGYFNTVGSKEGWTPSTFVSSRKNRRKNDPAAPQHRPEDYMDGEDLADAEEAKKIQTNEAFAGLGATDQDTFRATGLMGLLRVEGDTMGTKLLKKMGWKEGQGIGPKKPSSSNSRTTVKLSGFQEDRSGHYVPSRRSVEEGAGLADISPALPDGVSEKDLVLLNDQANVEISFNPAAPAPIVELAESSIAPSPPPQYPAPEASSSRPPPPFSSLYNPTPDPEAVASVLESFPALRSPVTAVADEEGAVASTSTAAPAYALASVGQTASGSSFSNTAQGGAASARLQDETKRALCQGAKGDKSRGFQDDDLEPPPAYSEGSSPILSFTYVMAAAGGASSIITQVQQGGPPINALGDVASDETITMDLRGTRFTLSRDELLTLPEFVLLSLFPNGLFPEGHMGGFAEGDAIQVDYDPASLQYMLNFFRDIAHTMPSEPSAIQDGDGVVPLDPSARDDSSKRAGVIVLREDLDFYVIPPKQDISQAEMMEIKRAAAKALLRQDGIFSGLKRSDEPGTTEAHLIEMLTAGGFNHDDRWGHRAGEPNKAVICSLALARLRSDIRASDSAMAQKLLLFWRKPARRCWWSHIDLQDVQGIEGIEGIGGKAIKVQQRRVWTLETAVIGLR</sequence>
<feature type="region of interest" description="Disordered" evidence="14">
    <location>
        <begin position="492"/>
        <end position="526"/>
    </location>
</feature>